<gene>
    <name evidence="1" type="ORF">ACIBP5_10005</name>
</gene>
<dbReference type="Gene3D" id="2.30.40.10">
    <property type="entry name" value="Urease, subunit C, domain 1"/>
    <property type="match status" value="1"/>
</dbReference>
<comment type="caution">
    <text evidence="1">The sequence shown here is derived from an EMBL/GenBank/DDBJ whole genome shotgun (WGS) entry which is preliminary data.</text>
</comment>
<evidence type="ECO:0008006" key="3">
    <source>
        <dbReference type="Google" id="ProtNLM"/>
    </source>
</evidence>
<name>A0ABW8A0H6_9ACTN</name>
<reference evidence="1 2" key="1">
    <citation type="submission" date="2024-10" db="EMBL/GenBank/DDBJ databases">
        <title>The Natural Products Discovery Center: Release of the First 8490 Sequenced Strains for Exploring Actinobacteria Biosynthetic Diversity.</title>
        <authorList>
            <person name="Kalkreuter E."/>
            <person name="Kautsar S.A."/>
            <person name="Yang D."/>
            <person name="Bader C.D."/>
            <person name="Teijaro C.N."/>
            <person name="Fluegel L."/>
            <person name="Davis C.M."/>
            <person name="Simpson J.R."/>
            <person name="Lauterbach L."/>
            <person name="Steele A.D."/>
            <person name="Gui C."/>
            <person name="Meng S."/>
            <person name="Li G."/>
            <person name="Viehrig K."/>
            <person name="Ye F."/>
            <person name="Su P."/>
            <person name="Kiefer A.F."/>
            <person name="Nichols A."/>
            <person name="Cepeda A.J."/>
            <person name="Yan W."/>
            <person name="Fan B."/>
            <person name="Jiang Y."/>
            <person name="Adhikari A."/>
            <person name="Zheng C.-J."/>
            <person name="Schuster L."/>
            <person name="Cowan T.M."/>
            <person name="Smanski M.J."/>
            <person name="Chevrette M.G."/>
            <person name="De Carvalho L.P.S."/>
            <person name="Shen B."/>
        </authorList>
    </citation>
    <scope>NUCLEOTIDE SEQUENCE [LARGE SCALE GENOMIC DNA]</scope>
    <source>
        <strain evidence="1 2">NPDC049503</strain>
    </source>
</reference>
<dbReference type="InterPro" id="IPR032466">
    <property type="entry name" value="Metal_Hydrolase"/>
</dbReference>
<evidence type="ECO:0000313" key="2">
    <source>
        <dbReference type="Proteomes" id="UP001612928"/>
    </source>
</evidence>
<dbReference type="Proteomes" id="UP001612928">
    <property type="component" value="Unassembled WGS sequence"/>
</dbReference>
<dbReference type="InterPro" id="IPR011059">
    <property type="entry name" value="Metal-dep_hydrolase_composite"/>
</dbReference>
<protein>
    <recommendedName>
        <fullName evidence="3">Amidohydrolase family protein</fullName>
    </recommendedName>
</protein>
<evidence type="ECO:0000313" key="1">
    <source>
        <dbReference type="EMBL" id="MFI7440284.1"/>
    </source>
</evidence>
<dbReference type="RefSeq" id="WP_397019987.1">
    <property type="nucleotide sequence ID" value="NZ_JBITMB010000002.1"/>
</dbReference>
<accession>A0ABW8A0H6</accession>
<sequence>MPAQRARPIFGRRAPAPVVVHSAPLMLPLAGDPVRDGAVAVRGERVLQVAARGDLLARFPGAGERRWPGMIVPGLVDAASVTSAAEALAHGVTTRARVVTGGSSRGAAADPAEHAALPGVGYVEVTCEDEDAWDRRGRDAVVTAMRESDRPHIVGIAARTPDPVVLEDIAVLARTFGLRLLVDLGARSVAALDEAGVLGPHCHTTCDRPLDPGERKLLRLRDTVVAVGAAAGPDDVLALLDEGNPLALCTTLDPGAGTGDGTGSGTGDGTGAAGWIGLLGQARGIRERARALGPRPRGLDRRLVEAATLGGARALGMHRGAGRIGCLVPGGRADFAVFDARGRYPYSALLARPDCLATVVGGRIRTDGTRTAAAT</sequence>
<keyword evidence="2" id="KW-1185">Reference proteome</keyword>
<dbReference type="Gene3D" id="3.20.20.140">
    <property type="entry name" value="Metal-dependent hydrolases"/>
    <property type="match status" value="1"/>
</dbReference>
<organism evidence="1 2">
    <name type="scientific">Nonomuraea indica</name>
    <dbReference type="NCBI Taxonomy" id="1581193"/>
    <lineage>
        <taxon>Bacteria</taxon>
        <taxon>Bacillati</taxon>
        <taxon>Actinomycetota</taxon>
        <taxon>Actinomycetes</taxon>
        <taxon>Streptosporangiales</taxon>
        <taxon>Streptosporangiaceae</taxon>
        <taxon>Nonomuraea</taxon>
    </lineage>
</organism>
<dbReference type="SUPFAM" id="SSF51338">
    <property type="entry name" value="Composite domain of metallo-dependent hydrolases"/>
    <property type="match status" value="1"/>
</dbReference>
<dbReference type="EMBL" id="JBITMB010000002">
    <property type="protein sequence ID" value="MFI7440284.1"/>
    <property type="molecule type" value="Genomic_DNA"/>
</dbReference>
<dbReference type="SUPFAM" id="SSF51556">
    <property type="entry name" value="Metallo-dependent hydrolases"/>
    <property type="match status" value="1"/>
</dbReference>
<proteinExistence type="predicted"/>